<keyword evidence="3" id="KW-1185">Reference proteome</keyword>
<dbReference type="Proteomes" id="UP000615796">
    <property type="component" value="Unassembled WGS sequence"/>
</dbReference>
<comment type="caution">
    <text evidence="2">The sequence shown here is derived from an EMBL/GenBank/DDBJ whole genome shotgun (WGS) entry which is preliminary data.</text>
</comment>
<dbReference type="InterPro" id="IPR013766">
    <property type="entry name" value="Thioredoxin_domain"/>
</dbReference>
<dbReference type="PANTHER" id="PTHR42852:SF17">
    <property type="entry name" value="THIOREDOXIN-LIKE PROTEIN HI_1115"/>
    <property type="match status" value="1"/>
</dbReference>
<dbReference type="PANTHER" id="PTHR42852">
    <property type="entry name" value="THIOL:DISULFIDE INTERCHANGE PROTEIN DSBE"/>
    <property type="match status" value="1"/>
</dbReference>
<protein>
    <submittedName>
        <fullName evidence="2">Protein disulfide oxidoreductase</fullName>
    </submittedName>
</protein>
<dbReference type="GO" id="GO:0016491">
    <property type="term" value="F:oxidoreductase activity"/>
    <property type="evidence" value="ECO:0007669"/>
    <property type="project" value="InterPro"/>
</dbReference>
<evidence type="ECO:0000259" key="1">
    <source>
        <dbReference type="PROSITE" id="PS51352"/>
    </source>
</evidence>
<feature type="domain" description="Thioredoxin" evidence="1">
    <location>
        <begin position="32"/>
        <end position="170"/>
    </location>
</feature>
<proteinExistence type="predicted"/>
<dbReference type="InterPro" id="IPR036249">
    <property type="entry name" value="Thioredoxin-like_sf"/>
</dbReference>
<dbReference type="RefSeq" id="WP_158138134.1">
    <property type="nucleotide sequence ID" value="NZ_CAWQCL010000034.1"/>
</dbReference>
<dbReference type="AlphaFoldDB" id="A0A9X0R6K0"/>
<accession>A0A9X0R6K0</accession>
<gene>
    <name evidence="2" type="ORF">H8Q88_02520</name>
</gene>
<name>A0A9X0R6K0_VIBME</name>
<dbReference type="InterPro" id="IPR000866">
    <property type="entry name" value="AhpC/TSA"/>
</dbReference>
<dbReference type="PROSITE" id="PS51352">
    <property type="entry name" value="THIOREDOXIN_2"/>
    <property type="match status" value="1"/>
</dbReference>
<dbReference type="Pfam" id="PF00578">
    <property type="entry name" value="AhpC-TSA"/>
    <property type="match status" value="1"/>
</dbReference>
<dbReference type="SUPFAM" id="SSF52833">
    <property type="entry name" value="Thioredoxin-like"/>
    <property type="match status" value="1"/>
</dbReference>
<evidence type="ECO:0000313" key="3">
    <source>
        <dbReference type="Proteomes" id="UP000615796"/>
    </source>
</evidence>
<sequence>MKKKRLLRLGREWLMIGLLLIVVSVAIDQWRSQQMPERNEFSLQAVDLQGQSIDIQAMSAEKPMVIYFWASWCNICRFVTPTVNWLSQYYPTLGIALSSGSDDQIRRYLAYHDIEFPQLNDPRSQIGQDWHIRYTPTIMIVHQGQIEFITSGLTTPWGLLARLWLASYSLPT</sequence>
<dbReference type="Gene3D" id="3.40.30.10">
    <property type="entry name" value="Glutaredoxin"/>
    <property type="match status" value="1"/>
</dbReference>
<dbReference type="EMBL" id="JACRUP010000001">
    <property type="protein sequence ID" value="MBC5849833.1"/>
    <property type="molecule type" value="Genomic_DNA"/>
</dbReference>
<dbReference type="InterPro" id="IPR050553">
    <property type="entry name" value="Thioredoxin_ResA/DsbE_sf"/>
</dbReference>
<dbReference type="GO" id="GO:0016209">
    <property type="term" value="F:antioxidant activity"/>
    <property type="evidence" value="ECO:0007669"/>
    <property type="project" value="InterPro"/>
</dbReference>
<dbReference type="CDD" id="cd03011">
    <property type="entry name" value="TlpA_like_ScsD_MtbDsbE"/>
    <property type="match status" value="1"/>
</dbReference>
<reference evidence="2" key="1">
    <citation type="submission" date="2020-08" db="EMBL/GenBank/DDBJ databases">
        <title>Genome Sequencing and Pan-Genome Analysis of Migratory bird Vibrio Strains, Inner Mongolia.</title>
        <authorList>
            <person name="Zheng L."/>
        </authorList>
    </citation>
    <scope>NUCLEOTIDE SEQUENCE</scope>
    <source>
        <strain evidence="2">M13F</strain>
    </source>
</reference>
<organism evidence="2 3">
    <name type="scientific">Vibrio metschnikovii</name>
    <dbReference type="NCBI Taxonomy" id="28172"/>
    <lineage>
        <taxon>Bacteria</taxon>
        <taxon>Pseudomonadati</taxon>
        <taxon>Pseudomonadota</taxon>
        <taxon>Gammaproteobacteria</taxon>
        <taxon>Vibrionales</taxon>
        <taxon>Vibrionaceae</taxon>
        <taxon>Vibrio</taxon>
    </lineage>
</organism>
<evidence type="ECO:0000313" key="2">
    <source>
        <dbReference type="EMBL" id="MBC5849833.1"/>
    </source>
</evidence>